<dbReference type="PROSITE" id="PS50990">
    <property type="entry name" value="PEPTIDASE_C39"/>
    <property type="match status" value="1"/>
</dbReference>
<evidence type="ECO:0000313" key="3">
    <source>
        <dbReference type="Proteomes" id="UP000184480"/>
    </source>
</evidence>
<dbReference type="InterPro" id="IPR005074">
    <property type="entry name" value="Peptidase_C39"/>
</dbReference>
<sequence>MNASHFYLVNLISSFLSARNIVHNRNILKVQYEFESKKSPIITISNLLKDYDLHSRTYLADFDTLQKERKHALLHLRISDGRFVMLKKISSDGNVTFFDPVINKNIEISKPAFLKLWSNVVIYSSESVVKSSNKKYEKVES</sequence>
<dbReference type="EMBL" id="FQUC01000008">
    <property type="protein sequence ID" value="SHF59174.1"/>
    <property type="molecule type" value="Genomic_DNA"/>
</dbReference>
<dbReference type="GO" id="GO:0005524">
    <property type="term" value="F:ATP binding"/>
    <property type="evidence" value="ECO:0007669"/>
    <property type="project" value="InterPro"/>
</dbReference>
<dbReference type="GO" id="GO:0008233">
    <property type="term" value="F:peptidase activity"/>
    <property type="evidence" value="ECO:0007669"/>
    <property type="project" value="InterPro"/>
</dbReference>
<reference evidence="3" key="1">
    <citation type="submission" date="2016-11" db="EMBL/GenBank/DDBJ databases">
        <authorList>
            <person name="Varghese N."/>
            <person name="Submissions S."/>
        </authorList>
    </citation>
    <scope>NUCLEOTIDE SEQUENCE [LARGE SCALE GENOMIC DNA]</scope>
    <source>
        <strain evidence="3">DSM 27370</strain>
    </source>
</reference>
<dbReference type="STRING" id="1346286.SAMN05444362_1084"/>
<keyword evidence="3" id="KW-1185">Reference proteome</keyword>
<dbReference type="Proteomes" id="UP000184480">
    <property type="component" value="Unassembled WGS sequence"/>
</dbReference>
<dbReference type="OrthoDB" id="996677at2"/>
<dbReference type="GO" id="GO:0016020">
    <property type="term" value="C:membrane"/>
    <property type="evidence" value="ECO:0007669"/>
    <property type="project" value="InterPro"/>
</dbReference>
<gene>
    <name evidence="2" type="ORF">SAMN05444362_1084</name>
</gene>
<name>A0A1M5CWU6_9BACT</name>
<protein>
    <submittedName>
        <fullName evidence="2">Peptidase C39 family protein</fullName>
    </submittedName>
</protein>
<proteinExistence type="predicted"/>
<dbReference type="GO" id="GO:0006508">
    <property type="term" value="P:proteolysis"/>
    <property type="evidence" value="ECO:0007669"/>
    <property type="project" value="InterPro"/>
</dbReference>
<evidence type="ECO:0000313" key="2">
    <source>
        <dbReference type="EMBL" id="SHF59174.1"/>
    </source>
</evidence>
<dbReference type="AlphaFoldDB" id="A0A1M5CWU6"/>
<feature type="domain" description="Peptidase C39" evidence="1">
    <location>
        <begin position="2"/>
        <end position="124"/>
    </location>
</feature>
<evidence type="ECO:0000259" key="1">
    <source>
        <dbReference type="PROSITE" id="PS50990"/>
    </source>
</evidence>
<dbReference type="RefSeq" id="WP_062178374.1">
    <property type="nucleotide sequence ID" value="NZ_BBXL01000004.1"/>
</dbReference>
<accession>A0A1M5CWU6</accession>
<dbReference type="Gene3D" id="3.90.70.10">
    <property type="entry name" value="Cysteine proteinases"/>
    <property type="match status" value="1"/>
</dbReference>
<dbReference type="Pfam" id="PF03412">
    <property type="entry name" value="Peptidase_C39"/>
    <property type="match status" value="1"/>
</dbReference>
<organism evidence="2 3">
    <name type="scientific">Dysgonomonas macrotermitis</name>
    <dbReference type="NCBI Taxonomy" id="1346286"/>
    <lineage>
        <taxon>Bacteria</taxon>
        <taxon>Pseudomonadati</taxon>
        <taxon>Bacteroidota</taxon>
        <taxon>Bacteroidia</taxon>
        <taxon>Bacteroidales</taxon>
        <taxon>Dysgonomonadaceae</taxon>
        <taxon>Dysgonomonas</taxon>
    </lineage>
</organism>